<organism evidence="1 2">
    <name type="scientific">Cryptosporangium aurantiacum</name>
    <dbReference type="NCBI Taxonomy" id="134849"/>
    <lineage>
        <taxon>Bacteria</taxon>
        <taxon>Bacillati</taxon>
        <taxon>Actinomycetota</taxon>
        <taxon>Actinomycetes</taxon>
        <taxon>Cryptosporangiales</taxon>
        <taxon>Cryptosporangiaceae</taxon>
        <taxon>Cryptosporangium</taxon>
    </lineage>
</organism>
<keyword evidence="2" id="KW-1185">Reference proteome</keyword>
<accession>A0A1M7HHV4</accession>
<protein>
    <submittedName>
        <fullName evidence="1">Uncharacterized protein</fullName>
    </submittedName>
</protein>
<dbReference type="OrthoDB" id="3399671at2"/>
<evidence type="ECO:0000313" key="2">
    <source>
        <dbReference type="Proteomes" id="UP000184440"/>
    </source>
</evidence>
<dbReference type="RefSeq" id="WP_143174975.1">
    <property type="nucleotide sequence ID" value="NZ_FRCS01000001.1"/>
</dbReference>
<sequence>MDLGEVLVLGGRTIRLTSVELSRTYGGLIEGYPNSRLNDAHLQRARGRLETRYPRTPTYVLEPARTLHPERNFSRGRPWEELPAVECRGFFTSTTIGPPGEYGLGMSCLAVAWWQDHDGAIFSDSARPAFATLDWKAHAEDRTDPD</sequence>
<evidence type="ECO:0000313" key="1">
    <source>
        <dbReference type="EMBL" id="SHM27727.1"/>
    </source>
</evidence>
<dbReference type="EMBL" id="FRCS01000001">
    <property type="protein sequence ID" value="SHM27727.1"/>
    <property type="molecule type" value="Genomic_DNA"/>
</dbReference>
<name>A0A1M7HHV4_9ACTN</name>
<gene>
    <name evidence="1" type="ORF">SAMN05443668_101185</name>
</gene>
<dbReference type="Proteomes" id="UP000184440">
    <property type="component" value="Unassembled WGS sequence"/>
</dbReference>
<reference evidence="1 2" key="1">
    <citation type="submission" date="2016-11" db="EMBL/GenBank/DDBJ databases">
        <authorList>
            <person name="Jaros S."/>
            <person name="Januszkiewicz K."/>
            <person name="Wedrychowicz H."/>
        </authorList>
    </citation>
    <scope>NUCLEOTIDE SEQUENCE [LARGE SCALE GENOMIC DNA]</scope>
    <source>
        <strain evidence="1 2">DSM 46144</strain>
    </source>
</reference>
<dbReference type="AlphaFoldDB" id="A0A1M7HHV4"/>
<proteinExistence type="predicted"/>